<sequence length="51" mass="5725">MVCLSAPHASRAFIADTIHMLHLIHGKPFITIILAHNVQETKTILDPDVFF</sequence>
<protein>
    <submittedName>
        <fullName evidence="1">Uncharacterized protein</fullName>
    </submittedName>
</protein>
<name>A0A0A9FF72_ARUDO</name>
<dbReference type="EMBL" id="GBRH01189120">
    <property type="protein sequence ID" value="JAE08776.1"/>
    <property type="molecule type" value="Transcribed_RNA"/>
</dbReference>
<accession>A0A0A9FF72</accession>
<proteinExistence type="predicted"/>
<organism evidence="1">
    <name type="scientific">Arundo donax</name>
    <name type="common">Giant reed</name>
    <name type="synonym">Donax arundinaceus</name>
    <dbReference type="NCBI Taxonomy" id="35708"/>
    <lineage>
        <taxon>Eukaryota</taxon>
        <taxon>Viridiplantae</taxon>
        <taxon>Streptophyta</taxon>
        <taxon>Embryophyta</taxon>
        <taxon>Tracheophyta</taxon>
        <taxon>Spermatophyta</taxon>
        <taxon>Magnoliopsida</taxon>
        <taxon>Liliopsida</taxon>
        <taxon>Poales</taxon>
        <taxon>Poaceae</taxon>
        <taxon>PACMAD clade</taxon>
        <taxon>Arundinoideae</taxon>
        <taxon>Arundineae</taxon>
        <taxon>Arundo</taxon>
    </lineage>
</organism>
<dbReference type="AlphaFoldDB" id="A0A0A9FF72"/>
<reference evidence="1" key="2">
    <citation type="journal article" date="2015" name="Data Brief">
        <title>Shoot transcriptome of the giant reed, Arundo donax.</title>
        <authorList>
            <person name="Barrero R.A."/>
            <person name="Guerrero F.D."/>
            <person name="Moolhuijzen P."/>
            <person name="Goolsby J.A."/>
            <person name="Tidwell J."/>
            <person name="Bellgard S.E."/>
            <person name="Bellgard M.I."/>
        </authorList>
    </citation>
    <scope>NUCLEOTIDE SEQUENCE</scope>
    <source>
        <tissue evidence="1">Shoot tissue taken approximately 20 cm above the soil surface</tissue>
    </source>
</reference>
<reference evidence="1" key="1">
    <citation type="submission" date="2014-09" db="EMBL/GenBank/DDBJ databases">
        <authorList>
            <person name="Magalhaes I.L.F."/>
            <person name="Oliveira U."/>
            <person name="Santos F.R."/>
            <person name="Vidigal T.H.D.A."/>
            <person name="Brescovit A.D."/>
            <person name="Santos A.J."/>
        </authorList>
    </citation>
    <scope>NUCLEOTIDE SEQUENCE</scope>
    <source>
        <tissue evidence="1">Shoot tissue taken approximately 20 cm above the soil surface</tissue>
    </source>
</reference>
<evidence type="ECO:0000313" key="1">
    <source>
        <dbReference type="EMBL" id="JAE08776.1"/>
    </source>
</evidence>